<keyword evidence="2" id="KW-1185">Reference proteome</keyword>
<name>A0AAU9NUP1_9ASTR</name>
<protein>
    <submittedName>
        <fullName evidence="1">Uncharacterized protein</fullName>
    </submittedName>
</protein>
<dbReference type="PANTHER" id="PTHR47481">
    <property type="match status" value="1"/>
</dbReference>
<evidence type="ECO:0000313" key="1">
    <source>
        <dbReference type="EMBL" id="CAH1441686.1"/>
    </source>
</evidence>
<comment type="caution">
    <text evidence="1">The sequence shown here is derived from an EMBL/GenBank/DDBJ whole genome shotgun (WGS) entry which is preliminary data.</text>
</comment>
<dbReference type="Pfam" id="PF14223">
    <property type="entry name" value="Retrotran_gag_2"/>
    <property type="match status" value="1"/>
</dbReference>
<evidence type="ECO:0000313" key="2">
    <source>
        <dbReference type="Proteomes" id="UP001157418"/>
    </source>
</evidence>
<gene>
    <name evidence="1" type="ORF">LVIROSA_LOCUS27726</name>
</gene>
<accession>A0AAU9NUP1</accession>
<proteinExistence type="predicted"/>
<organism evidence="1 2">
    <name type="scientific">Lactuca virosa</name>
    <dbReference type="NCBI Taxonomy" id="75947"/>
    <lineage>
        <taxon>Eukaryota</taxon>
        <taxon>Viridiplantae</taxon>
        <taxon>Streptophyta</taxon>
        <taxon>Embryophyta</taxon>
        <taxon>Tracheophyta</taxon>
        <taxon>Spermatophyta</taxon>
        <taxon>Magnoliopsida</taxon>
        <taxon>eudicotyledons</taxon>
        <taxon>Gunneridae</taxon>
        <taxon>Pentapetalae</taxon>
        <taxon>asterids</taxon>
        <taxon>campanulids</taxon>
        <taxon>Asterales</taxon>
        <taxon>Asteraceae</taxon>
        <taxon>Cichorioideae</taxon>
        <taxon>Cichorieae</taxon>
        <taxon>Lactucinae</taxon>
        <taxon>Lactuca</taxon>
    </lineage>
</organism>
<dbReference type="AlphaFoldDB" id="A0AAU9NUP1"/>
<reference evidence="1 2" key="1">
    <citation type="submission" date="2022-01" db="EMBL/GenBank/DDBJ databases">
        <authorList>
            <person name="Xiong W."/>
            <person name="Schranz E."/>
        </authorList>
    </citation>
    <scope>NUCLEOTIDE SEQUENCE [LARGE SCALE GENOMIC DNA]</scope>
</reference>
<dbReference type="Proteomes" id="UP001157418">
    <property type="component" value="Unassembled WGS sequence"/>
</dbReference>
<sequence>MELDDELRSITIGNSIVVQYCTRIKSIVDLLANIGASVSEGNLVIYSINNLSLKFSHVVTTIRHQKPFPTFLEMRSMLMLEERSMIKEQNRVVQATHQDHASALTILNTTHDNQS</sequence>
<dbReference type="PANTHER" id="PTHR47481:SF41">
    <property type="entry name" value="COPIA-LIKE POLYPROTEIN_RETROTRANSPOSON"/>
    <property type="match status" value="1"/>
</dbReference>
<dbReference type="EMBL" id="CAKMRJ010005412">
    <property type="protein sequence ID" value="CAH1441686.1"/>
    <property type="molecule type" value="Genomic_DNA"/>
</dbReference>